<dbReference type="EMBL" id="JAUSQU010000001">
    <property type="protein sequence ID" value="MDP9843082.1"/>
    <property type="molecule type" value="Genomic_DNA"/>
</dbReference>
<reference evidence="12 13" key="1">
    <citation type="submission" date="2023-07" db="EMBL/GenBank/DDBJ databases">
        <title>Sequencing the genomes of 1000 actinobacteria strains.</title>
        <authorList>
            <person name="Klenk H.-P."/>
        </authorList>
    </citation>
    <scope>NUCLEOTIDE SEQUENCE [LARGE SCALE GENOMIC DNA]</scope>
    <source>
        <strain evidence="12 13">DSM 46740</strain>
    </source>
</reference>
<evidence type="ECO:0000256" key="5">
    <source>
        <dbReference type="ARBA" id="ARBA00022989"/>
    </source>
</evidence>
<keyword evidence="5 10" id="KW-1133">Transmembrane helix</keyword>
<keyword evidence="9" id="KW-0676">Redox-active center</keyword>
<keyword evidence="4" id="KW-0874">Quinone</keyword>
<evidence type="ECO:0000256" key="8">
    <source>
        <dbReference type="ARBA" id="ARBA00023157"/>
    </source>
</evidence>
<keyword evidence="3 10" id="KW-0812">Transmembrane</keyword>
<dbReference type="InterPro" id="IPR041714">
    <property type="entry name" value="VKOR_Actinobacteria"/>
</dbReference>
<proteinExistence type="inferred from homology"/>
<evidence type="ECO:0000256" key="9">
    <source>
        <dbReference type="ARBA" id="ARBA00023284"/>
    </source>
</evidence>
<keyword evidence="13" id="KW-1185">Reference proteome</keyword>
<accession>A0ABT9Q8U4</accession>
<dbReference type="RefSeq" id="WP_307557044.1">
    <property type="nucleotide sequence ID" value="NZ_JAUSQU010000001.1"/>
</dbReference>
<keyword evidence="6" id="KW-0560">Oxidoreductase</keyword>
<dbReference type="InterPro" id="IPR038354">
    <property type="entry name" value="VKOR_sf"/>
</dbReference>
<evidence type="ECO:0000313" key="12">
    <source>
        <dbReference type="EMBL" id="MDP9843082.1"/>
    </source>
</evidence>
<organism evidence="12 13">
    <name type="scientific">Streptosporangium lutulentum</name>
    <dbReference type="NCBI Taxonomy" id="1461250"/>
    <lineage>
        <taxon>Bacteria</taxon>
        <taxon>Bacillati</taxon>
        <taxon>Actinomycetota</taxon>
        <taxon>Actinomycetes</taxon>
        <taxon>Streptosporangiales</taxon>
        <taxon>Streptosporangiaceae</taxon>
        <taxon>Streptosporangium</taxon>
    </lineage>
</organism>
<evidence type="ECO:0000256" key="4">
    <source>
        <dbReference type="ARBA" id="ARBA00022719"/>
    </source>
</evidence>
<keyword evidence="8" id="KW-1015">Disulfide bond</keyword>
<evidence type="ECO:0000256" key="6">
    <source>
        <dbReference type="ARBA" id="ARBA00023002"/>
    </source>
</evidence>
<evidence type="ECO:0000256" key="7">
    <source>
        <dbReference type="ARBA" id="ARBA00023136"/>
    </source>
</evidence>
<keyword evidence="7 10" id="KW-0472">Membrane</keyword>
<dbReference type="Gene3D" id="1.20.1440.130">
    <property type="entry name" value="VKOR domain"/>
    <property type="match status" value="1"/>
</dbReference>
<dbReference type="Pfam" id="PF07884">
    <property type="entry name" value="VKOR"/>
    <property type="match status" value="1"/>
</dbReference>
<dbReference type="InterPro" id="IPR012932">
    <property type="entry name" value="VKOR"/>
</dbReference>
<protein>
    <submittedName>
        <fullName evidence="12">Membrane protein</fullName>
    </submittedName>
</protein>
<feature type="transmembrane region" description="Helical" evidence="10">
    <location>
        <begin position="26"/>
        <end position="46"/>
    </location>
</feature>
<evidence type="ECO:0000256" key="2">
    <source>
        <dbReference type="ARBA" id="ARBA00006214"/>
    </source>
</evidence>
<dbReference type="SMART" id="SM00756">
    <property type="entry name" value="VKc"/>
    <property type="match status" value="1"/>
</dbReference>
<dbReference type="CDD" id="cd12922">
    <property type="entry name" value="VKOR_5"/>
    <property type="match status" value="1"/>
</dbReference>
<evidence type="ECO:0000256" key="1">
    <source>
        <dbReference type="ARBA" id="ARBA00004141"/>
    </source>
</evidence>
<feature type="transmembrane region" description="Helical" evidence="10">
    <location>
        <begin position="186"/>
        <end position="207"/>
    </location>
</feature>
<feature type="transmembrane region" description="Helical" evidence="10">
    <location>
        <begin position="139"/>
        <end position="165"/>
    </location>
</feature>
<comment type="subcellular location">
    <subcellularLocation>
        <location evidence="1">Membrane</location>
        <topology evidence="1">Multi-pass membrane protein</topology>
    </subcellularLocation>
</comment>
<feature type="domain" description="Vitamin K epoxide reductase" evidence="11">
    <location>
        <begin position="23"/>
        <end position="164"/>
    </location>
</feature>
<name>A0ABT9Q8U4_9ACTN</name>
<evidence type="ECO:0000256" key="3">
    <source>
        <dbReference type="ARBA" id="ARBA00022692"/>
    </source>
</evidence>
<feature type="transmembrane region" description="Helical" evidence="10">
    <location>
        <begin position="87"/>
        <end position="105"/>
    </location>
</feature>
<sequence>MTTVKTGHPATAVEISPSSSIVTRSLPFVLTIGGGLGLLAAFLLTIERLRLAADPAYVPTCSINPILSCGSVMKTAQASVFGFPNPLLGIAAFSVVTTVGMALLAGARFRTWFWYGLQAGALAGVVFVHWLIFQSLYTIGALCPYCMLVWIATIPVFWYVTLANLHTGRIRLPRGAHRAAAAATRYHTSVLMVWMLAIVGLILQRFWSYWITLL</sequence>
<feature type="transmembrane region" description="Helical" evidence="10">
    <location>
        <begin position="112"/>
        <end position="133"/>
    </location>
</feature>
<evidence type="ECO:0000256" key="10">
    <source>
        <dbReference type="SAM" id="Phobius"/>
    </source>
</evidence>
<evidence type="ECO:0000259" key="11">
    <source>
        <dbReference type="SMART" id="SM00756"/>
    </source>
</evidence>
<evidence type="ECO:0000313" key="13">
    <source>
        <dbReference type="Proteomes" id="UP001225356"/>
    </source>
</evidence>
<comment type="caution">
    <text evidence="12">The sequence shown here is derived from an EMBL/GenBank/DDBJ whole genome shotgun (WGS) entry which is preliminary data.</text>
</comment>
<comment type="similarity">
    <text evidence="2">Belongs to the VKOR family.</text>
</comment>
<dbReference type="Proteomes" id="UP001225356">
    <property type="component" value="Unassembled WGS sequence"/>
</dbReference>
<gene>
    <name evidence="12" type="ORF">J2853_002293</name>
</gene>